<proteinExistence type="predicted"/>
<evidence type="ECO:0000313" key="1">
    <source>
        <dbReference type="EMBL" id="MFM0006824.1"/>
    </source>
</evidence>
<dbReference type="RefSeq" id="WP_408181261.1">
    <property type="nucleotide sequence ID" value="NZ_JAQQEZ010000047.1"/>
</dbReference>
<protein>
    <recommendedName>
        <fullName evidence="3">TerB family tellurite resistance protein</fullName>
    </recommendedName>
</protein>
<sequence>MSKEHLGDRAKAMEESFFARQNEALRQRLRESEDTKIKKQALSAASGITDDGLLDKLVALNLQGEMLAALSLVPLVVVAWADGRIDNGERTAVLSAAEEGGLSKHEVNYQPLEQWLAEPPPPEMLIKWKAYIEALSATLNEEARQALKATLLGRARGIAEAAGGFLGIGSRVSRAEKAVLGELERSFL</sequence>
<dbReference type="EMBL" id="JAQQEZ010000047">
    <property type="protein sequence ID" value="MFM0006824.1"/>
    <property type="molecule type" value="Genomic_DNA"/>
</dbReference>
<keyword evidence="2" id="KW-1185">Reference proteome</keyword>
<accession>A0ABW9B396</accession>
<dbReference type="InterPro" id="IPR029024">
    <property type="entry name" value="TerB-like"/>
</dbReference>
<gene>
    <name evidence="1" type="ORF">PQR57_38345</name>
</gene>
<dbReference type="Proteomes" id="UP001629230">
    <property type="component" value="Unassembled WGS sequence"/>
</dbReference>
<evidence type="ECO:0000313" key="2">
    <source>
        <dbReference type="Proteomes" id="UP001629230"/>
    </source>
</evidence>
<evidence type="ECO:0008006" key="3">
    <source>
        <dbReference type="Google" id="ProtNLM"/>
    </source>
</evidence>
<comment type="caution">
    <text evidence="1">The sequence shown here is derived from an EMBL/GenBank/DDBJ whole genome shotgun (WGS) entry which is preliminary data.</text>
</comment>
<dbReference type="SUPFAM" id="SSF158682">
    <property type="entry name" value="TerB-like"/>
    <property type="match status" value="1"/>
</dbReference>
<reference evidence="1 2" key="1">
    <citation type="journal article" date="2024" name="Chem. Sci.">
        <title>Discovery of megapolipeptins by genome mining of a Burkholderiales bacteria collection.</title>
        <authorList>
            <person name="Paulo B.S."/>
            <person name="Recchia M.J.J."/>
            <person name="Lee S."/>
            <person name="Fergusson C.H."/>
            <person name="Romanowski S.B."/>
            <person name="Hernandez A."/>
            <person name="Krull N."/>
            <person name="Liu D.Y."/>
            <person name="Cavanagh H."/>
            <person name="Bos A."/>
            <person name="Gray C.A."/>
            <person name="Murphy B.T."/>
            <person name="Linington R.G."/>
            <person name="Eustaquio A.S."/>
        </authorList>
    </citation>
    <scope>NUCLEOTIDE SEQUENCE [LARGE SCALE GENOMIC DNA]</scope>
    <source>
        <strain evidence="1 2">RL17-350-BIC-A</strain>
    </source>
</reference>
<organism evidence="1 2">
    <name type="scientific">Paraburkholderia dipogonis</name>
    <dbReference type="NCBI Taxonomy" id="1211383"/>
    <lineage>
        <taxon>Bacteria</taxon>
        <taxon>Pseudomonadati</taxon>
        <taxon>Pseudomonadota</taxon>
        <taxon>Betaproteobacteria</taxon>
        <taxon>Burkholderiales</taxon>
        <taxon>Burkholderiaceae</taxon>
        <taxon>Paraburkholderia</taxon>
    </lineage>
</organism>
<name>A0ABW9B396_9BURK</name>